<gene>
    <name evidence="6" type="primary">recF</name>
    <name evidence="8" type="ORF">A2690_03455</name>
</gene>
<organism evidence="8 9">
    <name type="scientific">Candidatus Roizmanbacteria bacterium RIFCSPHIGHO2_01_FULL_39_12b</name>
    <dbReference type="NCBI Taxonomy" id="1802030"/>
    <lineage>
        <taxon>Bacteria</taxon>
        <taxon>Candidatus Roizmaniibacteriota</taxon>
    </lineage>
</organism>
<evidence type="ECO:0000259" key="7">
    <source>
        <dbReference type="Pfam" id="PF02463"/>
    </source>
</evidence>
<reference evidence="8 9" key="1">
    <citation type="journal article" date="2016" name="Nat. Commun.">
        <title>Thousands of microbial genomes shed light on interconnected biogeochemical processes in an aquifer system.</title>
        <authorList>
            <person name="Anantharaman K."/>
            <person name="Brown C.T."/>
            <person name="Hug L.A."/>
            <person name="Sharon I."/>
            <person name="Castelle C.J."/>
            <person name="Probst A.J."/>
            <person name="Thomas B.C."/>
            <person name="Singh A."/>
            <person name="Wilkins M.J."/>
            <person name="Karaoz U."/>
            <person name="Brodie E.L."/>
            <person name="Williams K.H."/>
            <person name="Hubbard S.S."/>
            <person name="Banfield J.F."/>
        </authorList>
    </citation>
    <scope>NUCLEOTIDE SEQUENCE [LARGE SCALE GENOMIC DNA]</scope>
</reference>
<comment type="similarity">
    <text evidence="6">Belongs to the RecF family.</text>
</comment>
<dbReference type="InterPro" id="IPR042174">
    <property type="entry name" value="RecF_2"/>
</dbReference>
<dbReference type="NCBIfam" id="TIGR00611">
    <property type="entry name" value="recf"/>
    <property type="match status" value="1"/>
</dbReference>
<dbReference type="GO" id="GO:0009432">
    <property type="term" value="P:SOS response"/>
    <property type="evidence" value="ECO:0007669"/>
    <property type="project" value="UniProtKB-UniRule"/>
</dbReference>
<dbReference type="Proteomes" id="UP000178372">
    <property type="component" value="Unassembled WGS sequence"/>
</dbReference>
<keyword evidence="6" id="KW-0227">DNA damage</keyword>
<evidence type="ECO:0000256" key="4">
    <source>
        <dbReference type="ARBA" id="ARBA00022840"/>
    </source>
</evidence>
<evidence type="ECO:0000256" key="5">
    <source>
        <dbReference type="ARBA" id="ARBA00023125"/>
    </source>
</evidence>
<keyword evidence="4 6" id="KW-0067">ATP-binding</keyword>
<sequence length="349" mass="41213">MQLKKLTLSHYRNLKKHTFYFSSFLTLVVGPNSVGKTNLIEAIYLVLTGHGIKEDKHEELMTLGQRQTVIDCQFAEGDDKIICRVIFEKDDILVKRYFLNKLEKRYFEFSKYLPPAVLFTPQLIESLTTEPFRRRGLFDQMLSTSDVEYKKRLNNYMSALTKRNKLLERPIPKESLNEELSFWNKYLVEQADYISKKREELCELFNKSKEIGNFSFEIKHISNVLTIERLENTLEEQLQRRTTFIGPQRDDYRIFLNLNSDTQAFDVETYGSRSQQRLALLWVILNQLNLYNEKIKRLPILLLDDIFSELDEVNTHLVIDVIKKHQTIITTNNIKIAENIDQHHAVIKL</sequence>
<feature type="domain" description="RecF/RecN/SMC N-terminal" evidence="7">
    <location>
        <begin position="3"/>
        <end position="346"/>
    </location>
</feature>
<keyword evidence="6" id="KW-0742">SOS response</keyword>
<comment type="function">
    <text evidence="6">The RecF protein is involved in DNA metabolism; it is required for DNA replication and normal SOS inducibility. RecF binds preferentially to single-stranded, linear DNA. It also seems to bind ATP.</text>
</comment>
<dbReference type="InterPro" id="IPR027417">
    <property type="entry name" value="P-loop_NTPase"/>
</dbReference>
<evidence type="ECO:0000256" key="1">
    <source>
        <dbReference type="ARBA" id="ARBA00022490"/>
    </source>
</evidence>
<comment type="caution">
    <text evidence="8">The sequence shown here is derived from an EMBL/GenBank/DDBJ whole genome shotgun (WGS) entry which is preliminary data.</text>
</comment>
<dbReference type="SUPFAM" id="SSF52540">
    <property type="entry name" value="P-loop containing nucleoside triphosphate hydrolases"/>
    <property type="match status" value="1"/>
</dbReference>
<keyword evidence="2 6" id="KW-0235">DNA replication</keyword>
<proteinExistence type="inferred from homology"/>
<dbReference type="GO" id="GO:0005737">
    <property type="term" value="C:cytoplasm"/>
    <property type="evidence" value="ECO:0007669"/>
    <property type="project" value="UniProtKB-SubCell"/>
</dbReference>
<keyword evidence="6" id="KW-0234">DNA repair</keyword>
<dbReference type="GO" id="GO:0000731">
    <property type="term" value="P:DNA synthesis involved in DNA repair"/>
    <property type="evidence" value="ECO:0007669"/>
    <property type="project" value="TreeGrafter"/>
</dbReference>
<keyword evidence="5 6" id="KW-0238">DNA-binding</keyword>
<evidence type="ECO:0000256" key="6">
    <source>
        <dbReference type="HAMAP-Rule" id="MF_00365"/>
    </source>
</evidence>
<comment type="subcellular location">
    <subcellularLocation>
        <location evidence="6">Cytoplasm</location>
    </subcellularLocation>
</comment>
<evidence type="ECO:0000256" key="3">
    <source>
        <dbReference type="ARBA" id="ARBA00022741"/>
    </source>
</evidence>
<dbReference type="AlphaFoldDB" id="A0A1F7GDH3"/>
<dbReference type="Gene3D" id="1.20.1050.90">
    <property type="entry name" value="RecF/RecN/SMC, N-terminal domain"/>
    <property type="match status" value="1"/>
</dbReference>
<dbReference type="PANTHER" id="PTHR32182">
    <property type="entry name" value="DNA REPLICATION AND REPAIR PROTEIN RECF"/>
    <property type="match status" value="1"/>
</dbReference>
<evidence type="ECO:0000313" key="9">
    <source>
        <dbReference type="Proteomes" id="UP000178372"/>
    </source>
</evidence>
<dbReference type="GO" id="GO:0006260">
    <property type="term" value="P:DNA replication"/>
    <property type="evidence" value="ECO:0007669"/>
    <property type="project" value="UniProtKB-UniRule"/>
</dbReference>
<dbReference type="GO" id="GO:0005524">
    <property type="term" value="F:ATP binding"/>
    <property type="evidence" value="ECO:0007669"/>
    <property type="project" value="UniProtKB-UniRule"/>
</dbReference>
<dbReference type="GO" id="GO:0003697">
    <property type="term" value="F:single-stranded DNA binding"/>
    <property type="evidence" value="ECO:0007669"/>
    <property type="project" value="UniProtKB-UniRule"/>
</dbReference>
<evidence type="ECO:0000256" key="2">
    <source>
        <dbReference type="ARBA" id="ARBA00022705"/>
    </source>
</evidence>
<protein>
    <recommendedName>
        <fullName evidence="6">DNA replication and repair protein RecF</fullName>
    </recommendedName>
</protein>
<evidence type="ECO:0000313" key="8">
    <source>
        <dbReference type="EMBL" id="OGK16893.1"/>
    </source>
</evidence>
<dbReference type="InterPro" id="IPR001238">
    <property type="entry name" value="DNA-binding_RecF"/>
</dbReference>
<feature type="binding site" evidence="6">
    <location>
        <begin position="30"/>
        <end position="37"/>
    </location>
    <ligand>
        <name>ATP</name>
        <dbReference type="ChEBI" id="CHEBI:30616"/>
    </ligand>
</feature>
<dbReference type="PANTHER" id="PTHR32182:SF0">
    <property type="entry name" value="DNA REPLICATION AND REPAIR PROTEIN RECF"/>
    <property type="match status" value="1"/>
</dbReference>
<dbReference type="Pfam" id="PF02463">
    <property type="entry name" value="SMC_N"/>
    <property type="match status" value="1"/>
</dbReference>
<name>A0A1F7GDH3_9BACT</name>
<keyword evidence="1 6" id="KW-0963">Cytoplasm</keyword>
<accession>A0A1F7GDH3</accession>
<dbReference type="HAMAP" id="MF_00365">
    <property type="entry name" value="RecF"/>
    <property type="match status" value="1"/>
</dbReference>
<dbReference type="EMBL" id="MFZF01000009">
    <property type="protein sequence ID" value="OGK16893.1"/>
    <property type="molecule type" value="Genomic_DNA"/>
</dbReference>
<dbReference type="InterPro" id="IPR003395">
    <property type="entry name" value="RecF/RecN/SMC_N"/>
</dbReference>
<dbReference type="Gene3D" id="3.40.50.300">
    <property type="entry name" value="P-loop containing nucleotide triphosphate hydrolases"/>
    <property type="match status" value="1"/>
</dbReference>
<keyword evidence="3 6" id="KW-0547">Nucleotide-binding</keyword>
<dbReference type="GO" id="GO:0006302">
    <property type="term" value="P:double-strand break repair"/>
    <property type="evidence" value="ECO:0007669"/>
    <property type="project" value="TreeGrafter"/>
</dbReference>